<keyword evidence="4 5" id="KW-0472">Membrane</keyword>
<evidence type="ECO:0000256" key="3">
    <source>
        <dbReference type="ARBA" id="ARBA00022989"/>
    </source>
</evidence>
<protein>
    <submittedName>
        <fullName evidence="7">ABC-2 type transport system permease protein</fullName>
    </submittedName>
</protein>
<dbReference type="RefSeq" id="WP_404594446.1">
    <property type="nucleotide sequence ID" value="NZ_JBIYEW010000003.1"/>
</dbReference>
<dbReference type="InterPro" id="IPR051328">
    <property type="entry name" value="T7SS_ABC-Transporter"/>
</dbReference>
<proteinExistence type="predicted"/>
<evidence type="ECO:0000256" key="4">
    <source>
        <dbReference type="ARBA" id="ARBA00023136"/>
    </source>
</evidence>
<evidence type="ECO:0000313" key="7">
    <source>
        <dbReference type="EMBL" id="MFK4639373.1"/>
    </source>
</evidence>
<organism evidence="7 8">
    <name type="scientific">Paenarthrobacter histidinolovorans</name>
    <dbReference type="NCBI Taxonomy" id="43664"/>
    <lineage>
        <taxon>Bacteria</taxon>
        <taxon>Bacillati</taxon>
        <taxon>Actinomycetota</taxon>
        <taxon>Actinomycetes</taxon>
        <taxon>Micrococcales</taxon>
        <taxon>Micrococcaceae</taxon>
        <taxon>Paenarthrobacter</taxon>
    </lineage>
</organism>
<feature type="transmembrane region" description="Helical" evidence="5">
    <location>
        <begin position="201"/>
        <end position="222"/>
    </location>
</feature>
<evidence type="ECO:0000256" key="5">
    <source>
        <dbReference type="SAM" id="Phobius"/>
    </source>
</evidence>
<feature type="transmembrane region" description="Helical" evidence="5">
    <location>
        <begin position="277"/>
        <end position="301"/>
    </location>
</feature>
<evidence type="ECO:0000259" key="6">
    <source>
        <dbReference type="Pfam" id="PF12698"/>
    </source>
</evidence>
<dbReference type="PANTHER" id="PTHR43077:SF10">
    <property type="entry name" value="TRANSPORT PERMEASE PROTEIN"/>
    <property type="match status" value="1"/>
</dbReference>
<keyword evidence="3 5" id="KW-1133">Transmembrane helix</keyword>
<reference evidence="7 8" key="1">
    <citation type="submission" date="2024-10" db="EMBL/GenBank/DDBJ databases">
        <title>Novel secondary metabolite-producing bacteria for plant disease control.</title>
        <authorList>
            <person name="Chevrette M."/>
        </authorList>
    </citation>
    <scope>NUCLEOTIDE SEQUENCE [LARGE SCALE GENOMIC DNA]</scope>
    <source>
        <strain evidence="7 8">J30 TE3557</strain>
    </source>
</reference>
<sequence>MRALWTMVGNDFRQRLRDKSVLIFSLIVPLALMGVLSLAFGRLGTGSVDLQPATVVASVEDSGPLGAALLDSLGSIEAMKVTVREVPADAVSSETRTTGAALGIVIPAGFSSALATGQPSTLQLIEGSGSVLETSVLISIVTGIVDQFTAASVTEAAAKLGGVPPDAAAGIGRIAVVGEPILHITEGTVPAGQLPLRAGLVAGQTGLFLLFTVGFGVLGLLAEKEQGTLGRIRSTAVPQWTIVAAKAAVGFSLGVAASAVLLASGTLLFGVNFGSPSVVGLLVLGAAAAATSLTFIVAKVVRTAEQANVAQSIVAMVLGIAGGAFFPIQASGFMAVLMDLNPAGAFIRGLGISAGGGGITEIAMPLITMWGFALVCVLVSRFLPDRGARS</sequence>
<dbReference type="Pfam" id="PF12698">
    <property type="entry name" value="ABC2_membrane_3"/>
    <property type="match status" value="1"/>
</dbReference>
<feature type="domain" description="ABC-2 type transporter transmembrane" evidence="6">
    <location>
        <begin position="19"/>
        <end position="380"/>
    </location>
</feature>
<evidence type="ECO:0000313" key="8">
    <source>
        <dbReference type="Proteomes" id="UP001620520"/>
    </source>
</evidence>
<dbReference type="Gene3D" id="3.40.1710.10">
    <property type="entry name" value="abc type-2 transporter like domain"/>
    <property type="match status" value="1"/>
</dbReference>
<accession>A0ABW8N706</accession>
<gene>
    <name evidence="7" type="ORF">ABIA52_002262</name>
</gene>
<dbReference type="EMBL" id="JBIYEW010000003">
    <property type="protein sequence ID" value="MFK4639373.1"/>
    <property type="molecule type" value="Genomic_DNA"/>
</dbReference>
<keyword evidence="8" id="KW-1185">Reference proteome</keyword>
<feature type="transmembrane region" description="Helical" evidence="5">
    <location>
        <begin position="21"/>
        <end position="40"/>
    </location>
</feature>
<dbReference type="Proteomes" id="UP001620520">
    <property type="component" value="Unassembled WGS sequence"/>
</dbReference>
<evidence type="ECO:0000256" key="2">
    <source>
        <dbReference type="ARBA" id="ARBA00022692"/>
    </source>
</evidence>
<feature type="transmembrane region" description="Helical" evidence="5">
    <location>
        <begin position="362"/>
        <end position="383"/>
    </location>
</feature>
<name>A0ABW8N706_9MICC</name>
<comment type="subcellular location">
    <subcellularLocation>
        <location evidence="1">Membrane</location>
        <topology evidence="1">Multi-pass membrane protein</topology>
    </subcellularLocation>
</comment>
<feature type="transmembrane region" description="Helical" evidence="5">
    <location>
        <begin position="313"/>
        <end position="338"/>
    </location>
</feature>
<evidence type="ECO:0000256" key="1">
    <source>
        <dbReference type="ARBA" id="ARBA00004141"/>
    </source>
</evidence>
<dbReference type="PANTHER" id="PTHR43077">
    <property type="entry name" value="TRANSPORT PERMEASE YVFS-RELATED"/>
    <property type="match status" value="1"/>
</dbReference>
<comment type="caution">
    <text evidence="7">The sequence shown here is derived from an EMBL/GenBank/DDBJ whole genome shotgun (WGS) entry which is preliminary data.</text>
</comment>
<keyword evidence="2 5" id="KW-0812">Transmembrane</keyword>
<dbReference type="InterPro" id="IPR013525">
    <property type="entry name" value="ABC2_TM"/>
</dbReference>
<feature type="transmembrane region" description="Helical" evidence="5">
    <location>
        <begin position="243"/>
        <end position="271"/>
    </location>
</feature>